<organism evidence="2 3">
    <name type="scientific">Catellatospora methionotrophica</name>
    <dbReference type="NCBI Taxonomy" id="121620"/>
    <lineage>
        <taxon>Bacteria</taxon>
        <taxon>Bacillati</taxon>
        <taxon>Actinomycetota</taxon>
        <taxon>Actinomycetes</taxon>
        <taxon>Micromonosporales</taxon>
        <taxon>Micromonosporaceae</taxon>
        <taxon>Catellatospora</taxon>
    </lineage>
</organism>
<dbReference type="Gene3D" id="1.10.287.1060">
    <property type="entry name" value="ESAT-6-like"/>
    <property type="match status" value="1"/>
</dbReference>
<dbReference type="EMBL" id="BONJ01000030">
    <property type="protein sequence ID" value="GIG17154.1"/>
    <property type="molecule type" value="Genomic_DNA"/>
</dbReference>
<dbReference type="Proteomes" id="UP000660339">
    <property type="component" value="Unassembled WGS sequence"/>
</dbReference>
<gene>
    <name evidence="2" type="ORF">Cme02nite_54860</name>
</gene>
<dbReference type="RefSeq" id="WP_166380854.1">
    <property type="nucleotide sequence ID" value="NZ_BAAATT010000030.1"/>
</dbReference>
<evidence type="ECO:0000313" key="2">
    <source>
        <dbReference type="EMBL" id="GIG17154.1"/>
    </source>
</evidence>
<evidence type="ECO:0000256" key="1">
    <source>
        <dbReference type="SAM" id="MobiDB-lite"/>
    </source>
</evidence>
<feature type="region of interest" description="Disordered" evidence="1">
    <location>
        <begin position="79"/>
        <end position="100"/>
    </location>
</feature>
<sequence>MPTQGFVGADPEQLDAFADQLDRGARSLEGVRSTIGGTLGRVHWEGRDGEHVRQEWRQRQTAVISAACEMLRQTARTLRTNAAQQRGASESGGGTLQRGSGLQGLQVMPLPYMLDLDDLGDLLDGFQALDWTRGLDLDMTWRTLKHLDNVLPLKVGPLDALSVAVDVAQLREEFLRGDVQPFTVGKLVWDVTSAVVPRVGLLTGAWETGMYIGTGIGNFLQEKTHFQDAIFNSIVADRYGGSLSPAELAEMTERYSGWDGHLRYGADLLVSEAHFIGDSAKSLWDRLF</sequence>
<dbReference type="InterPro" id="IPR036689">
    <property type="entry name" value="ESAT-6-like_sf"/>
</dbReference>
<keyword evidence="3" id="KW-1185">Reference proteome</keyword>
<accession>A0A8J3LK83</accession>
<comment type="caution">
    <text evidence="2">The sequence shown here is derived from an EMBL/GenBank/DDBJ whole genome shotgun (WGS) entry which is preliminary data.</text>
</comment>
<reference evidence="2" key="1">
    <citation type="submission" date="2021-01" db="EMBL/GenBank/DDBJ databases">
        <title>Whole genome shotgun sequence of Catellatospora methionotrophica NBRC 14553.</title>
        <authorList>
            <person name="Komaki H."/>
            <person name="Tamura T."/>
        </authorList>
    </citation>
    <scope>NUCLEOTIDE SEQUENCE</scope>
    <source>
        <strain evidence="2">NBRC 14553</strain>
    </source>
</reference>
<dbReference type="AlphaFoldDB" id="A0A8J3LK83"/>
<protein>
    <recommendedName>
        <fullName evidence="4">WXG100 family type VII secretion target</fullName>
    </recommendedName>
</protein>
<feature type="compositionally biased region" description="Polar residues" evidence="1">
    <location>
        <begin position="79"/>
        <end position="88"/>
    </location>
</feature>
<name>A0A8J3LK83_9ACTN</name>
<dbReference type="SUPFAM" id="SSF140453">
    <property type="entry name" value="EsxAB dimer-like"/>
    <property type="match status" value="1"/>
</dbReference>
<evidence type="ECO:0008006" key="4">
    <source>
        <dbReference type="Google" id="ProtNLM"/>
    </source>
</evidence>
<evidence type="ECO:0000313" key="3">
    <source>
        <dbReference type="Proteomes" id="UP000660339"/>
    </source>
</evidence>
<proteinExistence type="predicted"/>